<dbReference type="RefSeq" id="WP_211634076.1">
    <property type="nucleotide sequence ID" value="NZ_CP073100.1"/>
</dbReference>
<evidence type="ECO:0000256" key="4">
    <source>
        <dbReference type="ARBA" id="ARBA00023125"/>
    </source>
</evidence>
<keyword evidence="4 7" id="KW-0238">DNA-binding</keyword>
<evidence type="ECO:0000256" key="6">
    <source>
        <dbReference type="PROSITE-ProRule" id="PRU00169"/>
    </source>
</evidence>
<dbReference type="InterPro" id="IPR039420">
    <property type="entry name" value="WalR-like"/>
</dbReference>
<feature type="DNA-binding region" description="OmpR/PhoB-type" evidence="7">
    <location>
        <begin position="126"/>
        <end position="225"/>
    </location>
</feature>
<feature type="domain" description="OmpR/PhoB-type" evidence="9">
    <location>
        <begin position="126"/>
        <end position="225"/>
    </location>
</feature>
<dbReference type="KEGG" id="lamb:KBB96_07765"/>
<keyword evidence="1 6" id="KW-0597">Phosphoprotein</keyword>
<dbReference type="Gene3D" id="6.10.250.690">
    <property type="match status" value="1"/>
</dbReference>
<dbReference type="GO" id="GO:0000156">
    <property type="term" value="F:phosphorelay response regulator activity"/>
    <property type="evidence" value="ECO:0007669"/>
    <property type="project" value="TreeGrafter"/>
</dbReference>
<feature type="modified residue" description="4-aspartylphosphate" evidence="6">
    <location>
        <position position="51"/>
    </location>
</feature>
<sequence>MTILLAEDDPLTLEALATCLQAEGFETLSAADGRQALDLWTRHKPDLLCLDIMMPEVDGFEVCRRVRSNDTTVPILFLSAKNEEADIVVGLGLGADDFIRKPFTRAEVIARVRAALRRAHPASPQERTFRMGDLTVHPKALFAERGGDSIDLTPREVSMLELLHRNEGDPVSRDAFLNACWGLDYFPDSRTLDQHILVLRKKIEVEPAHPAIIETVRSVGYRYRLATS</sequence>
<dbReference type="AlphaFoldDB" id="A0A975PGJ1"/>
<dbReference type="Pfam" id="PF00072">
    <property type="entry name" value="Response_reg"/>
    <property type="match status" value="1"/>
</dbReference>
<dbReference type="SMART" id="SM00448">
    <property type="entry name" value="REC"/>
    <property type="match status" value="1"/>
</dbReference>
<dbReference type="InterPro" id="IPR036388">
    <property type="entry name" value="WH-like_DNA-bd_sf"/>
</dbReference>
<dbReference type="PROSITE" id="PS50110">
    <property type="entry name" value="RESPONSE_REGULATORY"/>
    <property type="match status" value="1"/>
</dbReference>
<gene>
    <name evidence="10" type="ORF">KBB96_07765</name>
</gene>
<dbReference type="PANTHER" id="PTHR48111:SF11">
    <property type="entry name" value="TWO-COMPONENT RESPONSE REGULATOR"/>
    <property type="match status" value="1"/>
</dbReference>
<dbReference type="InterPro" id="IPR001867">
    <property type="entry name" value="OmpR/PhoB-type_DNA-bd"/>
</dbReference>
<dbReference type="EMBL" id="CP073100">
    <property type="protein sequence ID" value="QUE52779.1"/>
    <property type="molecule type" value="Genomic_DNA"/>
</dbReference>
<evidence type="ECO:0000256" key="1">
    <source>
        <dbReference type="ARBA" id="ARBA00022553"/>
    </source>
</evidence>
<evidence type="ECO:0000313" key="11">
    <source>
        <dbReference type="Proteomes" id="UP000676169"/>
    </source>
</evidence>
<dbReference type="SMART" id="SM00862">
    <property type="entry name" value="Trans_reg_C"/>
    <property type="match status" value="1"/>
</dbReference>
<dbReference type="SUPFAM" id="SSF52172">
    <property type="entry name" value="CheY-like"/>
    <property type="match status" value="1"/>
</dbReference>
<dbReference type="GO" id="GO:0006355">
    <property type="term" value="P:regulation of DNA-templated transcription"/>
    <property type="evidence" value="ECO:0007669"/>
    <property type="project" value="InterPro"/>
</dbReference>
<dbReference type="Gene3D" id="3.40.50.2300">
    <property type="match status" value="1"/>
</dbReference>
<evidence type="ECO:0000256" key="5">
    <source>
        <dbReference type="ARBA" id="ARBA00023163"/>
    </source>
</evidence>
<feature type="domain" description="Response regulatory" evidence="8">
    <location>
        <begin position="2"/>
        <end position="116"/>
    </location>
</feature>
<keyword evidence="2" id="KW-0902">Two-component regulatory system</keyword>
<evidence type="ECO:0000256" key="7">
    <source>
        <dbReference type="PROSITE-ProRule" id="PRU01091"/>
    </source>
</evidence>
<dbReference type="InterPro" id="IPR001789">
    <property type="entry name" value="Sig_transdc_resp-reg_receiver"/>
</dbReference>
<dbReference type="CDD" id="cd00383">
    <property type="entry name" value="trans_reg_C"/>
    <property type="match status" value="1"/>
</dbReference>
<dbReference type="GO" id="GO:0032993">
    <property type="term" value="C:protein-DNA complex"/>
    <property type="evidence" value="ECO:0007669"/>
    <property type="project" value="TreeGrafter"/>
</dbReference>
<dbReference type="GO" id="GO:0000976">
    <property type="term" value="F:transcription cis-regulatory region binding"/>
    <property type="evidence" value="ECO:0007669"/>
    <property type="project" value="TreeGrafter"/>
</dbReference>
<keyword evidence="5" id="KW-0804">Transcription</keyword>
<evidence type="ECO:0000256" key="2">
    <source>
        <dbReference type="ARBA" id="ARBA00023012"/>
    </source>
</evidence>
<dbReference type="Proteomes" id="UP000676169">
    <property type="component" value="Chromosome"/>
</dbReference>
<dbReference type="PANTHER" id="PTHR48111">
    <property type="entry name" value="REGULATOR OF RPOS"/>
    <property type="match status" value="1"/>
</dbReference>
<dbReference type="PROSITE" id="PS51755">
    <property type="entry name" value="OMPR_PHOB"/>
    <property type="match status" value="1"/>
</dbReference>
<accession>A0A975PGJ1</accession>
<evidence type="ECO:0000256" key="3">
    <source>
        <dbReference type="ARBA" id="ARBA00023015"/>
    </source>
</evidence>
<keyword evidence="3" id="KW-0805">Transcription regulation</keyword>
<dbReference type="Pfam" id="PF00486">
    <property type="entry name" value="Trans_reg_C"/>
    <property type="match status" value="1"/>
</dbReference>
<evidence type="ECO:0000259" key="8">
    <source>
        <dbReference type="PROSITE" id="PS50110"/>
    </source>
</evidence>
<evidence type="ECO:0000259" key="9">
    <source>
        <dbReference type="PROSITE" id="PS51755"/>
    </source>
</evidence>
<dbReference type="Gene3D" id="1.10.10.10">
    <property type="entry name" value="Winged helix-like DNA-binding domain superfamily/Winged helix DNA-binding domain"/>
    <property type="match status" value="1"/>
</dbReference>
<dbReference type="InterPro" id="IPR016032">
    <property type="entry name" value="Sig_transdc_resp-reg_C-effctor"/>
</dbReference>
<dbReference type="CDD" id="cd17574">
    <property type="entry name" value="REC_OmpR"/>
    <property type="match status" value="1"/>
</dbReference>
<proteinExistence type="predicted"/>
<dbReference type="GO" id="GO:0005829">
    <property type="term" value="C:cytosol"/>
    <property type="evidence" value="ECO:0007669"/>
    <property type="project" value="TreeGrafter"/>
</dbReference>
<organism evidence="10 11">
    <name type="scientific">Luteolibacter ambystomatis</name>
    <dbReference type="NCBI Taxonomy" id="2824561"/>
    <lineage>
        <taxon>Bacteria</taxon>
        <taxon>Pseudomonadati</taxon>
        <taxon>Verrucomicrobiota</taxon>
        <taxon>Verrucomicrobiia</taxon>
        <taxon>Verrucomicrobiales</taxon>
        <taxon>Verrucomicrobiaceae</taxon>
        <taxon>Luteolibacter</taxon>
    </lineage>
</organism>
<dbReference type="SUPFAM" id="SSF46894">
    <property type="entry name" value="C-terminal effector domain of the bipartite response regulators"/>
    <property type="match status" value="1"/>
</dbReference>
<dbReference type="InterPro" id="IPR011006">
    <property type="entry name" value="CheY-like_superfamily"/>
</dbReference>
<name>A0A975PGJ1_9BACT</name>
<reference evidence="10" key="1">
    <citation type="submission" date="2021-04" db="EMBL/GenBank/DDBJ databases">
        <title>Luteolibacter sp. 32A isolated from the skin of an Anderson's salamander (Ambystoma andersonii).</title>
        <authorList>
            <person name="Spergser J."/>
            <person name="Busse H.-J."/>
        </authorList>
    </citation>
    <scope>NUCLEOTIDE SEQUENCE</scope>
    <source>
        <strain evidence="10">32A</strain>
    </source>
</reference>
<keyword evidence="11" id="KW-1185">Reference proteome</keyword>
<dbReference type="FunFam" id="3.40.50.2300:FF:000001">
    <property type="entry name" value="DNA-binding response regulator PhoB"/>
    <property type="match status" value="1"/>
</dbReference>
<evidence type="ECO:0000313" key="10">
    <source>
        <dbReference type="EMBL" id="QUE52779.1"/>
    </source>
</evidence>
<protein>
    <submittedName>
        <fullName evidence="10">Response regulator transcription factor</fullName>
    </submittedName>
</protein>